<feature type="transmembrane region" description="Helical" evidence="2">
    <location>
        <begin position="785"/>
        <end position="810"/>
    </location>
</feature>
<feature type="signal peptide" evidence="3">
    <location>
        <begin position="1"/>
        <end position="19"/>
    </location>
</feature>
<dbReference type="KEGG" id="tet:TTHERM_00300160"/>
<evidence type="ECO:0000313" key="5">
    <source>
        <dbReference type="Proteomes" id="UP000009168"/>
    </source>
</evidence>
<proteinExistence type="predicted"/>
<evidence type="ECO:0000313" key="4">
    <source>
        <dbReference type="EMBL" id="EAS04298.2"/>
    </source>
</evidence>
<dbReference type="InParanoid" id="I7MID9"/>
<dbReference type="AlphaFoldDB" id="I7MID9"/>
<keyword evidence="2" id="KW-1133">Transmembrane helix</keyword>
<feature type="transmembrane region" description="Helical" evidence="2">
    <location>
        <begin position="546"/>
        <end position="566"/>
    </location>
</feature>
<feature type="chain" id="PRO_5003712386" evidence="3">
    <location>
        <begin position="20"/>
        <end position="840"/>
    </location>
</feature>
<feature type="compositionally biased region" description="Basic and acidic residues" evidence="1">
    <location>
        <begin position="642"/>
        <end position="651"/>
    </location>
</feature>
<keyword evidence="2 4" id="KW-0812">Transmembrane</keyword>
<feature type="transmembrane region" description="Helical" evidence="2">
    <location>
        <begin position="752"/>
        <end position="773"/>
    </location>
</feature>
<evidence type="ECO:0000256" key="2">
    <source>
        <dbReference type="SAM" id="Phobius"/>
    </source>
</evidence>
<reference evidence="5" key="1">
    <citation type="journal article" date="2006" name="PLoS Biol.">
        <title>Macronuclear genome sequence of the ciliate Tetrahymena thermophila, a model eukaryote.</title>
        <authorList>
            <person name="Eisen J.A."/>
            <person name="Coyne R.S."/>
            <person name="Wu M."/>
            <person name="Wu D."/>
            <person name="Thiagarajan M."/>
            <person name="Wortman J.R."/>
            <person name="Badger J.H."/>
            <person name="Ren Q."/>
            <person name="Amedeo P."/>
            <person name="Jones K.M."/>
            <person name="Tallon L.J."/>
            <person name="Delcher A.L."/>
            <person name="Salzberg S.L."/>
            <person name="Silva J.C."/>
            <person name="Haas B.J."/>
            <person name="Majoros W.H."/>
            <person name="Farzad M."/>
            <person name="Carlton J.M."/>
            <person name="Smith R.K. Jr."/>
            <person name="Garg J."/>
            <person name="Pearlman R.E."/>
            <person name="Karrer K.M."/>
            <person name="Sun L."/>
            <person name="Manning G."/>
            <person name="Elde N.C."/>
            <person name="Turkewitz A.P."/>
            <person name="Asai D.J."/>
            <person name="Wilkes D.E."/>
            <person name="Wang Y."/>
            <person name="Cai H."/>
            <person name="Collins K."/>
            <person name="Stewart B.A."/>
            <person name="Lee S.R."/>
            <person name="Wilamowska K."/>
            <person name="Weinberg Z."/>
            <person name="Ruzzo W.L."/>
            <person name="Wloga D."/>
            <person name="Gaertig J."/>
            <person name="Frankel J."/>
            <person name="Tsao C.-C."/>
            <person name="Gorovsky M.A."/>
            <person name="Keeling P.J."/>
            <person name="Waller R.F."/>
            <person name="Patron N.J."/>
            <person name="Cherry J.M."/>
            <person name="Stover N.A."/>
            <person name="Krieger C.J."/>
            <person name="del Toro C."/>
            <person name="Ryder H.F."/>
            <person name="Williamson S.C."/>
            <person name="Barbeau R.A."/>
            <person name="Hamilton E.P."/>
            <person name="Orias E."/>
        </authorList>
    </citation>
    <scope>NUCLEOTIDE SEQUENCE [LARGE SCALE GENOMIC DNA]</scope>
    <source>
        <strain evidence="5">SB210</strain>
    </source>
</reference>
<sequence>MKKLLLLFTIFHLISQTKTIPIPTDNQSDSGDVKFIESQCDIIEKEVCIKYDQNIKAFQDEIQIDVQNCISQSEGSLYFQFMFYHSFEEYQQELYYGQQYERNYLTRLSSSSSVKTVLPAGQIFVLVIVQDKYNAKSSYITRVDVQNATLDKMQYKQFFDEQFRKVEYHSMNNQNEEILFLLNMIAECIVDIENKNSILFQNDDSLIKMKDLIEQRLNILSSKLSYDNYLQEFIIRIYYKLYSQFSSKDQQKNIFLNVQNIFESIQEQSNALNQVSNELKEYFQKQLYSSLDLIHKVVYCKNNQIDQNLLNWQTSYVKLMCDIADELALTLKPNQKNIQHDFQDFVVKVNLFNKTEVASNYLSLTQYQETVFQNLECKYFETKQIYWKENIFFEDNQFLEIYSSHIQKMGMDYVKSKMQKYPSMTINIRESMKNQEIDLNRLLFQQEKQITQKMNLTVCYNFEEVDYDDKIQCVQKVDSIWTTQYCSKVSKQRNNKKIISCECEQLSFTTLINDLDYLISIDNLQNSINGEGILQIFSRQNWHQHATIYVILAINIIFVLSIIAANKTDQKCTLYMTSSFLINLEHIRSQQSVQVKQNEKQNSVSLEIQSQYEEKKQELNVKDIKQDEENSQEKQDNISQDKQNEQSPKKTQNEQEIKIVFQQYIKSISIFRAIGLFHALFSIFLLYNKKQSSLIRICNYYCQLIWKLAINFVFGKDLTLSQIMILTIISSSSFALYQIIFILIHKQKKIRCLSYIFCFLFSLFSYYLILVSLANSSVSQSNTWIMAFVYSVIMCTFFFSIISSALKLCLAYKLVGFLNRKNIFMKYIGASLLLQELKDY</sequence>
<feature type="transmembrane region" description="Helical" evidence="2">
    <location>
        <begin position="723"/>
        <end position="745"/>
    </location>
</feature>
<feature type="compositionally biased region" description="Basic and acidic residues" evidence="1">
    <location>
        <begin position="625"/>
        <end position="636"/>
    </location>
</feature>
<gene>
    <name evidence="4" type="ORF">TTHERM_00300160</name>
</gene>
<accession>I7MID9</accession>
<feature type="region of interest" description="Disordered" evidence="1">
    <location>
        <begin position="625"/>
        <end position="651"/>
    </location>
</feature>
<keyword evidence="5" id="KW-1185">Reference proteome</keyword>
<dbReference type="RefSeq" id="XP_001024543.2">
    <property type="nucleotide sequence ID" value="XM_001024543.2"/>
</dbReference>
<dbReference type="Proteomes" id="UP000009168">
    <property type="component" value="Unassembled WGS sequence"/>
</dbReference>
<feature type="transmembrane region" description="Helical" evidence="2">
    <location>
        <begin position="668"/>
        <end position="687"/>
    </location>
</feature>
<keyword evidence="2" id="KW-0472">Membrane</keyword>
<organism evidence="4 5">
    <name type="scientific">Tetrahymena thermophila (strain SB210)</name>
    <dbReference type="NCBI Taxonomy" id="312017"/>
    <lineage>
        <taxon>Eukaryota</taxon>
        <taxon>Sar</taxon>
        <taxon>Alveolata</taxon>
        <taxon>Ciliophora</taxon>
        <taxon>Intramacronucleata</taxon>
        <taxon>Oligohymenophorea</taxon>
        <taxon>Hymenostomatida</taxon>
        <taxon>Tetrahymenina</taxon>
        <taxon>Tetrahymenidae</taxon>
        <taxon>Tetrahymena</taxon>
    </lineage>
</organism>
<dbReference type="GeneID" id="7838353"/>
<keyword evidence="3" id="KW-0732">Signal</keyword>
<protein>
    <submittedName>
        <fullName evidence="4">Transmembrane protein, putative</fullName>
    </submittedName>
</protein>
<evidence type="ECO:0000256" key="1">
    <source>
        <dbReference type="SAM" id="MobiDB-lite"/>
    </source>
</evidence>
<evidence type="ECO:0000256" key="3">
    <source>
        <dbReference type="SAM" id="SignalP"/>
    </source>
</evidence>
<dbReference type="EMBL" id="GG662449">
    <property type="protein sequence ID" value="EAS04298.2"/>
    <property type="molecule type" value="Genomic_DNA"/>
</dbReference>
<name>I7MID9_TETTS</name>